<keyword evidence="3" id="KW-1185">Reference proteome</keyword>
<evidence type="ECO:0000313" key="3">
    <source>
        <dbReference type="Proteomes" id="UP000000657"/>
    </source>
</evidence>
<accession>Q0RFT5</accession>
<dbReference type="AlphaFoldDB" id="Q0RFT5"/>
<gene>
    <name evidence="2" type="ordered locus">FRAAL5016</name>
</gene>
<evidence type="ECO:0000313" key="2">
    <source>
        <dbReference type="EMBL" id="CAJ63656.1"/>
    </source>
</evidence>
<feature type="region of interest" description="Disordered" evidence="1">
    <location>
        <begin position="38"/>
        <end position="84"/>
    </location>
</feature>
<sequence length="84" mass="8769">MKDAMAPSGDVGAPVTYAEAVLLLQHVEAELVPDEHRPGLGVTMRLTRTTRPHQARRPTCTDGASGTPTAAGAREERPGAPPDG</sequence>
<dbReference type="HOGENOM" id="CLU_2522695_0_0_11"/>
<name>Q0RFT5_FRAAA</name>
<protein>
    <submittedName>
        <fullName evidence="2">Uncharacterized protein</fullName>
    </submittedName>
</protein>
<organism evidence="2 3">
    <name type="scientific">Frankia alni (strain DSM 45986 / CECT 9034 / ACN14a)</name>
    <dbReference type="NCBI Taxonomy" id="326424"/>
    <lineage>
        <taxon>Bacteria</taxon>
        <taxon>Bacillati</taxon>
        <taxon>Actinomycetota</taxon>
        <taxon>Actinomycetes</taxon>
        <taxon>Frankiales</taxon>
        <taxon>Frankiaceae</taxon>
        <taxon>Frankia</taxon>
    </lineage>
</organism>
<evidence type="ECO:0000256" key="1">
    <source>
        <dbReference type="SAM" id="MobiDB-lite"/>
    </source>
</evidence>
<dbReference type="EMBL" id="CT573213">
    <property type="protein sequence ID" value="CAJ63656.1"/>
    <property type="molecule type" value="Genomic_DNA"/>
</dbReference>
<proteinExistence type="predicted"/>
<dbReference type="STRING" id="326424.FRAAL5016"/>
<dbReference type="KEGG" id="fal:FRAAL5016"/>
<reference evidence="2 3" key="1">
    <citation type="journal article" date="2007" name="Genome Res.">
        <title>Genome characteristics of facultatively symbiotic Frankia sp. strains reflect host range and host plant biogeography.</title>
        <authorList>
            <person name="Normand P."/>
            <person name="Lapierre P."/>
            <person name="Tisa L.S."/>
            <person name="Gogarten J.P."/>
            <person name="Alloisio N."/>
            <person name="Bagnarol E."/>
            <person name="Bassi C.A."/>
            <person name="Berry A.M."/>
            <person name="Bickhart D.M."/>
            <person name="Choisne N."/>
            <person name="Couloux A."/>
            <person name="Cournoyer B."/>
            <person name="Cruveiller S."/>
            <person name="Daubin V."/>
            <person name="Demange N."/>
            <person name="Francino M.P."/>
            <person name="Goltsman E."/>
            <person name="Huang Y."/>
            <person name="Kopp O.R."/>
            <person name="Labarre L."/>
            <person name="Lapidus A."/>
            <person name="Lavire C."/>
            <person name="Marechal J."/>
            <person name="Martinez M."/>
            <person name="Mastronunzio J.E."/>
            <person name="Mullin B.C."/>
            <person name="Niemann J."/>
            <person name="Pujic P."/>
            <person name="Rawnsley T."/>
            <person name="Rouy Z."/>
            <person name="Schenowitz C."/>
            <person name="Sellstedt A."/>
            <person name="Tavares F."/>
            <person name="Tomkins J.P."/>
            <person name="Vallenet D."/>
            <person name="Valverde C."/>
            <person name="Wall L.G."/>
            <person name="Wang Y."/>
            <person name="Medigue C."/>
            <person name="Benson D.R."/>
        </authorList>
    </citation>
    <scope>NUCLEOTIDE SEQUENCE [LARGE SCALE GENOMIC DNA]</scope>
    <source>
        <strain evidence="3">DSM 45986 / CECT 9034 / ACN14a</strain>
    </source>
</reference>
<dbReference type="Proteomes" id="UP000000657">
    <property type="component" value="Chromosome"/>
</dbReference>